<comment type="caution">
    <text evidence="3">The sequence shown here is derived from an EMBL/GenBank/DDBJ whole genome shotgun (WGS) entry which is preliminary data.</text>
</comment>
<proteinExistence type="predicted"/>
<dbReference type="PROSITE" id="PS50048">
    <property type="entry name" value="ZN2_CY6_FUNGAL_2"/>
    <property type="match status" value="1"/>
</dbReference>
<dbReference type="AlphaFoldDB" id="A0A397V3E2"/>
<dbReference type="InterPro" id="IPR050797">
    <property type="entry name" value="Carb_Metab_Trans_Reg"/>
</dbReference>
<evidence type="ECO:0000259" key="2">
    <source>
        <dbReference type="PROSITE" id="PS50048"/>
    </source>
</evidence>
<sequence>MEGKRKKSAEACDFCRGQKKRCDKVGNSCVKCSKRGKDCTFSRNSSKSHYQGDLPHNYNFQLKTNELPEFLNVGGFDNLDGTPEFTYMDGDILQTHSNFDLDGSPEFTHMDGDILQTQTDFTESPEFASVEIDVQHFQNGIELLESTNADGQQSERFPGNLYESYDFVNNFHKNNIP</sequence>
<organism evidence="3 4">
    <name type="scientific">Gigaspora rosea</name>
    <dbReference type="NCBI Taxonomy" id="44941"/>
    <lineage>
        <taxon>Eukaryota</taxon>
        <taxon>Fungi</taxon>
        <taxon>Fungi incertae sedis</taxon>
        <taxon>Mucoromycota</taxon>
        <taxon>Glomeromycotina</taxon>
        <taxon>Glomeromycetes</taxon>
        <taxon>Diversisporales</taxon>
        <taxon>Gigasporaceae</taxon>
        <taxon>Gigaspora</taxon>
    </lineage>
</organism>
<dbReference type="GO" id="GO:0000981">
    <property type="term" value="F:DNA-binding transcription factor activity, RNA polymerase II-specific"/>
    <property type="evidence" value="ECO:0007669"/>
    <property type="project" value="InterPro"/>
</dbReference>
<dbReference type="Gene3D" id="4.10.240.10">
    <property type="entry name" value="Zn(2)-C6 fungal-type DNA-binding domain"/>
    <property type="match status" value="1"/>
</dbReference>
<dbReference type="GO" id="GO:0008270">
    <property type="term" value="F:zinc ion binding"/>
    <property type="evidence" value="ECO:0007669"/>
    <property type="project" value="InterPro"/>
</dbReference>
<keyword evidence="4" id="KW-1185">Reference proteome</keyword>
<accession>A0A397V3E2</accession>
<dbReference type="EMBL" id="QKWP01000675">
    <property type="protein sequence ID" value="RIB16451.1"/>
    <property type="molecule type" value="Genomic_DNA"/>
</dbReference>
<reference evidence="3 4" key="1">
    <citation type="submission" date="2018-06" db="EMBL/GenBank/DDBJ databases">
        <title>Comparative genomics reveals the genomic features of Rhizophagus irregularis, R. cerebriforme, R. diaphanum and Gigaspora rosea, and their symbiotic lifestyle signature.</title>
        <authorList>
            <person name="Morin E."/>
            <person name="San Clemente H."/>
            <person name="Chen E.C.H."/>
            <person name="De La Providencia I."/>
            <person name="Hainaut M."/>
            <person name="Kuo A."/>
            <person name="Kohler A."/>
            <person name="Murat C."/>
            <person name="Tang N."/>
            <person name="Roy S."/>
            <person name="Loubradou J."/>
            <person name="Henrissat B."/>
            <person name="Grigoriev I.V."/>
            <person name="Corradi N."/>
            <person name="Roux C."/>
            <person name="Martin F.M."/>
        </authorList>
    </citation>
    <scope>NUCLEOTIDE SEQUENCE [LARGE SCALE GENOMIC DNA]</scope>
    <source>
        <strain evidence="3 4">DAOM 194757</strain>
    </source>
</reference>
<name>A0A397V3E2_9GLOM</name>
<dbReference type="Pfam" id="PF00172">
    <property type="entry name" value="Zn_clus"/>
    <property type="match status" value="1"/>
</dbReference>
<dbReference type="SUPFAM" id="SSF57701">
    <property type="entry name" value="Zn2/Cys6 DNA-binding domain"/>
    <property type="match status" value="1"/>
</dbReference>
<dbReference type="PANTHER" id="PTHR31668">
    <property type="entry name" value="GLUCOSE TRANSPORT TRANSCRIPTION REGULATOR RGT1-RELATED-RELATED"/>
    <property type="match status" value="1"/>
</dbReference>
<dbReference type="Proteomes" id="UP000266673">
    <property type="component" value="Unassembled WGS sequence"/>
</dbReference>
<dbReference type="OrthoDB" id="2123952at2759"/>
<evidence type="ECO:0000256" key="1">
    <source>
        <dbReference type="ARBA" id="ARBA00023242"/>
    </source>
</evidence>
<gene>
    <name evidence="3" type="ORF">C2G38_2143087</name>
</gene>
<dbReference type="PROSITE" id="PS00463">
    <property type="entry name" value="ZN2_CY6_FUNGAL_1"/>
    <property type="match status" value="1"/>
</dbReference>
<dbReference type="SMART" id="SM00066">
    <property type="entry name" value="GAL4"/>
    <property type="match status" value="1"/>
</dbReference>
<dbReference type="CDD" id="cd00067">
    <property type="entry name" value="GAL4"/>
    <property type="match status" value="1"/>
</dbReference>
<dbReference type="InterPro" id="IPR001138">
    <property type="entry name" value="Zn2Cys6_DnaBD"/>
</dbReference>
<dbReference type="InterPro" id="IPR036864">
    <property type="entry name" value="Zn2-C6_fun-type_DNA-bd_sf"/>
</dbReference>
<protein>
    <recommendedName>
        <fullName evidence="2">Zn(2)-C6 fungal-type domain-containing protein</fullName>
    </recommendedName>
</protein>
<feature type="domain" description="Zn(2)-C6 fungal-type" evidence="2">
    <location>
        <begin position="11"/>
        <end position="41"/>
    </location>
</feature>
<evidence type="ECO:0000313" key="4">
    <source>
        <dbReference type="Proteomes" id="UP000266673"/>
    </source>
</evidence>
<keyword evidence="1" id="KW-0539">Nucleus</keyword>
<evidence type="ECO:0000313" key="3">
    <source>
        <dbReference type="EMBL" id="RIB16451.1"/>
    </source>
</evidence>